<organism evidence="5 6">
    <name type="scientific">Fusarium sarcochroum</name>
    <dbReference type="NCBI Taxonomy" id="1208366"/>
    <lineage>
        <taxon>Eukaryota</taxon>
        <taxon>Fungi</taxon>
        <taxon>Dikarya</taxon>
        <taxon>Ascomycota</taxon>
        <taxon>Pezizomycotina</taxon>
        <taxon>Sordariomycetes</taxon>
        <taxon>Hypocreomycetidae</taxon>
        <taxon>Hypocreales</taxon>
        <taxon>Nectriaceae</taxon>
        <taxon>Fusarium</taxon>
        <taxon>Fusarium lateritium species complex</taxon>
    </lineage>
</organism>
<dbReference type="InterPro" id="IPR051165">
    <property type="entry name" value="Multifunctional_ANK_Repeat"/>
</dbReference>
<dbReference type="EMBL" id="JABEXW010000060">
    <property type="protein sequence ID" value="KAF4972346.1"/>
    <property type="molecule type" value="Genomic_DNA"/>
</dbReference>
<dbReference type="PROSITE" id="PS50297">
    <property type="entry name" value="ANK_REP_REGION"/>
    <property type="match status" value="1"/>
</dbReference>
<accession>A0A8H4XFJ3</accession>
<feature type="repeat" description="ANK" evidence="3">
    <location>
        <begin position="1043"/>
        <end position="1077"/>
    </location>
</feature>
<reference evidence="5" key="1">
    <citation type="journal article" date="2020" name="BMC Genomics">
        <title>Correction to: Identification and distribution of gene clusters required for synthesis of sphingolipid metabolism inhibitors in diverse species of the filamentous fungus Fusarium.</title>
        <authorList>
            <person name="Kim H.S."/>
            <person name="Lohmar J.M."/>
            <person name="Busman M."/>
            <person name="Brown D.W."/>
            <person name="Naumann T.A."/>
            <person name="Divon H.H."/>
            <person name="Lysoe E."/>
            <person name="Uhlig S."/>
            <person name="Proctor R.H."/>
        </authorList>
    </citation>
    <scope>NUCLEOTIDE SEQUENCE</scope>
    <source>
        <strain evidence="5">NRRL 20472</strain>
    </source>
</reference>
<dbReference type="InterPro" id="IPR002110">
    <property type="entry name" value="Ankyrin_rpt"/>
</dbReference>
<evidence type="ECO:0000313" key="5">
    <source>
        <dbReference type="EMBL" id="KAF4972346.1"/>
    </source>
</evidence>
<dbReference type="Pfam" id="PF24883">
    <property type="entry name" value="NPHP3_N"/>
    <property type="match status" value="1"/>
</dbReference>
<protein>
    <recommendedName>
        <fullName evidence="4">Nephrocystin 3-like N-terminal domain-containing protein</fullName>
    </recommendedName>
</protein>
<feature type="repeat" description="ANK" evidence="3">
    <location>
        <begin position="863"/>
        <end position="895"/>
    </location>
</feature>
<evidence type="ECO:0000256" key="2">
    <source>
        <dbReference type="ARBA" id="ARBA00023043"/>
    </source>
</evidence>
<dbReference type="OrthoDB" id="5418907at2759"/>
<dbReference type="PANTHER" id="PTHR24123:SF85">
    <property type="entry name" value="ANKYRIN REPEAT DOMAIN-CONTAINING PROTEIN 55"/>
    <property type="match status" value="1"/>
</dbReference>
<dbReference type="PANTHER" id="PTHR24123">
    <property type="entry name" value="ANKYRIN REPEAT-CONTAINING"/>
    <property type="match status" value="1"/>
</dbReference>
<feature type="repeat" description="ANK" evidence="3">
    <location>
        <begin position="940"/>
        <end position="972"/>
    </location>
</feature>
<reference evidence="5" key="2">
    <citation type="submission" date="2020-05" db="EMBL/GenBank/DDBJ databases">
        <authorList>
            <person name="Kim H.-S."/>
            <person name="Proctor R.H."/>
            <person name="Brown D.W."/>
        </authorList>
    </citation>
    <scope>NUCLEOTIDE SEQUENCE</scope>
    <source>
        <strain evidence="5">NRRL 20472</strain>
    </source>
</reference>
<proteinExistence type="predicted"/>
<feature type="repeat" description="ANK" evidence="3">
    <location>
        <begin position="1080"/>
        <end position="1112"/>
    </location>
</feature>
<keyword evidence="1" id="KW-0677">Repeat</keyword>
<feature type="domain" description="Nephrocystin 3-like N-terminal" evidence="4">
    <location>
        <begin position="283"/>
        <end position="453"/>
    </location>
</feature>
<evidence type="ECO:0000256" key="3">
    <source>
        <dbReference type="PROSITE-ProRule" id="PRU00023"/>
    </source>
</evidence>
<sequence>MVCPRLESALMLERNPWEQAFQRLPEDSRLFLIRIKEESKTTTNADHIVNEIVELIHRNPESTVDEHSILEPNVETAQPKKPFVTSIRWLHKYIAIGDGAVQHDTDHALLPWLAIRSFIQKQTVLDNEMAETEQLELICRLMQQSRHLQVRYNAANMEYLRERAHEHLANLWSSLISLYTLILESLVCISFNAQQDQPSRKDVQTTETVKPRNYLDELNVQGQCLEKQAISCHQIYSEESFHRLNQSFQAVTKRALENLPRVIAPPEGNDYHLLLQDNRSADACAWILNDPGYKDWKQWVPRVAILYGPLSRIIDDLRMTSVREGLAHGVAYSYFRHDRELRDSDSLGELENIIKKFIRQLGVKPVWHPGHEGPGVYKPILSLRPSPKFRGSRLGISQCRKVLSELIDEYATVTFVLDALNECEPSERQAVLDFLDDLVRQHYPRVRVFCSSRHDVEVERHFVGRPIVKIEAVSRQDDIASLIYSEILSTKNRTYTKQLPDESRELKAKISQVILDNDDTSLQLASLQLRYLSSSSTTEEIQQRLEELPMNLDALYHRMFNTIQEQDVDRDLKILTAMKWILCLKAPLPQSPYSLILPLNPTTDVPFSHDNPKELYTRITNTTLNQLSLNILADCDPDIAGGHCFHHLSDCKYFEQYHCSLQAAELFVATSCLKWFLFETEIGREYHYGVRIFRLQLQLYWLDHLDYGEAFDPVGEKRLVRLLKLFLGSFDTASTHFVTWNEDMKAERAKTLPSRFKQSIYSRLIDERPIILVCLKIPYRLLSDWWEDTSVDLDQCSSKGQTLLELSLLFKNTSVWRFLLRRKVSVNHGLLTPLNVAIKNQITEAIELLLDAGADVNRMGPLDCRTCLSEAVRHDDLETMRKLIDRGADINHQHILQESKDHYATSPLFEACIGAEDAQTIRLLLDNGANINEAAPQGCRYSSPLHAALCMHNWSAAKVLLEYGVDTRLGNSGENILDIIDKPACHPILGELIDIGLSPKNLHQCLIETITGSCCRRSPVCVHRREVFQRFLDIGADINGTDGGRSPTVLAVAAYECDIPVIVFLLNRGADINLVSDSPLQETALCAAASQGWIDTVKFLIMAGADVNKGTRSVTPLIRTFTIESDEIDGEWDFYIDHWTEEEERYLECARLLIQAGANVNAVCPEGLHGTALSAASFMRSMEGKNLLINSGAEITLTSPWQSPLCAFVKSECSKRLSKLGADCKVNPDTILPRGFGSALAVAAYYAIFDEVYVLLRRQRADPNLELKAWFKNALEAAMYGSIAEAKPPHIVRQRYLFVIRLLLSAGAKPPMLILKSLELPVEYVLRQSGQDYRIHSAIASHKWPLGYSMTPLSPTWGGIICELTATQPRRFREALRRWSFPSDLPAFYVVAFKLEPIDDSGVHDSRFAFILLWENRAKFWFWGRRNLSPSRHGALGASVPKPGQVNRCGPTPTLRSLALRTAVAVAG</sequence>
<dbReference type="Pfam" id="PF12796">
    <property type="entry name" value="Ank_2"/>
    <property type="match status" value="2"/>
</dbReference>
<dbReference type="InterPro" id="IPR056884">
    <property type="entry name" value="NPHP3-like_N"/>
</dbReference>
<keyword evidence="2 3" id="KW-0040">ANK repeat</keyword>
<dbReference type="PROSITE" id="PS50088">
    <property type="entry name" value="ANK_REPEAT"/>
    <property type="match status" value="5"/>
</dbReference>
<evidence type="ECO:0000256" key="1">
    <source>
        <dbReference type="ARBA" id="ARBA00022737"/>
    </source>
</evidence>
<dbReference type="InterPro" id="IPR036770">
    <property type="entry name" value="Ankyrin_rpt-contain_sf"/>
</dbReference>
<evidence type="ECO:0000313" key="6">
    <source>
        <dbReference type="Proteomes" id="UP000622797"/>
    </source>
</evidence>
<dbReference type="SMART" id="SM00248">
    <property type="entry name" value="ANK"/>
    <property type="match status" value="8"/>
</dbReference>
<keyword evidence="6" id="KW-1185">Reference proteome</keyword>
<name>A0A8H4XFJ3_9HYPO</name>
<dbReference type="Gene3D" id="1.25.40.20">
    <property type="entry name" value="Ankyrin repeat-containing domain"/>
    <property type="match status" value="3"/>
</dbReference>
<comment type="caution">
    <text evidence="5">The sequence shown here is derived from an EMBL/GenBank/DDBJ whole genome shotgun (WGS) entry which is preliminary data.</text>
</comment>
<dbReference type="Proteomes" id="UP000622797">
    <property type="component" value="Unassembled WGS sequence"/>
</dbReference>
<dbReference type="SUPFAM" id="SSF48403">
    <property type="entry name" value="Ankyrin repeat"/>
    <property type="match status" value="3"/>
</dbReference>
<feature type="repeat" description="ANK" evidence="3">
    <location>
        <begin position="829"/>
        <end position="861"/>
    </location>
</feature>
<evidence type="ECO:0000259" key="4">
    <source>
        <dbReference type="Pfam" id="PF24883"/>
    </source>
</evidence>
<gene>
    <name evidence="5" type="ORF">FSARC_1068</name>
</gene>